<evidence type="ECO:0000256" key="4">
    <source>
        <dbReference type="ARBA" id="ARBA00017720"/>
    </source>
</evidence>
<reference evidence="10" key="1">
    <citation type="submission" date="2016-10" db="EMBL/GenBank/DDBJ databases">
        <authorList>
            <person name="de Groot N.N."/>
        </authorList>
    </citation>
    <scope>NUCLEOTIDE SEQUENCE</scope>
</reference>
<gene>
    <name evidence="10" type="ORF">MNB_SUP05-5-88</name>
</gene>
<organism evidence="10">
    <name type="scientific">hydrothermal vent metagenome</name>
    <dbReference type="NCBI Taxonomy" id="652676"/>
    <lineage>
        <taxon>unclassified sequences</taxon>
        <taxon>metagenomes</taxon>
        <taxon>ecological metagenomes</taxon>
    </lineage>
</organism>
<evidence type="ECO:0000256" key="5">
    <source>
        <dbReference type="ARBA" id="ARBA00022490"/>
    </source>
</evidence>
<dbReference type="NCBIfam" id="NF000768">
    <property type="entry name" value="PRK00051.1"/>
    <property type="match status" value="1"/>
</dbReference>
<feature type="domain" description="Phosphoribosyl-AMP cyclohydrolase" evidence="9">
    <location>
        <begin position="29"/>
        <end position="103"/>
    </location>
</feature>
<protein>
    <recommendedName>
        <fullName evidence="4">Histidine biosynthesis bifunctional protein HisIE</fullName>
        <ecNumber evidence="3">3.5.4.19</ecNumber>
    </recommendedName>
</protein>
<dbReference type="InterPro" id="IPR002496">
    <property type="entry name" value="PRib_AMP_CycHydrolase_dom"/>
</dbReference>
<comment type="pathway">
    <text evidence="2">Amino-acid biosynthesis; L-histidine biosynthesis; L-histidine from 5-phospho-alpha-D-ribose 1-diphosphate: step 3/9.</text>
</comment>
<dbReference type="Gene3D" id="3.10.20.810">
    <property type="entry name" value="Phosphoribosyl-AMP cyclohydrolase"/>
    <property type="match status" value="1"/>
</dbReference>
<evidence type="ECO:0000256" key="2">
    <source>
        <dbReference type="ARBA" id="ARBA00005169"/>
    </source>
</evidence>
<dbReference type="AlphaFoldDB" id="A0A1W1CPN6"/>
<dbReference type="FunFam" id="3.10.20.810:FF:000001">
    <property type="entry name" value="Histidine biosynthesis bifunctional protein HisIE"/>
    <property type="match status" value="1"/>
</dbReference>
<evidence type="ECO:0000259" key="9">
    <source>
        <dbReference type="Pfam" id="PF01502"/>
    </source>
</evidence>
<keyword evidence="7 10" id="KW-0378">Hydrolase</keyword>
<dbReference type="EC" id="3.5.4.19" evidence="3"/>
<dbReference type="InterPro" id="IPR038019">
    <property type="entry name" value="PRib_AMP_CycHydrolase_sf"/>
</dbReference>
<name>A0A1W1CPN6_9ZZZZ</name>
<evidence type="ECO:0000256" key="1">
    <source>
        <dbReference type="ARBA" id="ARBA00000024"/>
    </source>
</evidence>
<dbReference type="SUPFAM" id="SSF141734">
    <property type="entry name" value="HisI-like"/>
    <property type="match status" value="1"/>
</dbReference>
<dbReference type="InterPro" id="IPR026660">
    <property type="entry name" value="PRA-CH"/>
</dbReference>
<dbReference type="HAMAP" id="MF_01021">
    <property type="entry name" value="HisI"/>
    <property type="match status" value="1"/>
</dbReference>
<keyword evidence="5" id="KW-0963">Cytoplasm</keyword>
<evidence type="ECO:0000256" key="6">
    <source>
        <dbReference type="ARBA" id="ARBA00022605"/>
    </source>
</evidence>
<evidence type="ECO:0000256" key="8">
    <source>
        <dbReference type="ARBA" id="ARBA00023102"/>
    </source>
</evidence>
<keyword evidence="6" id="KW-0028">Amino-acid biosynthesis</keyword>
<evidence type="ECO:0000313" key="10">
    <source>
        <dbReference type="EMBL" id="SFV67705.1"/>
    </source>
</evidence>
<dbReference type="GO" id="GO:0004635">
    <property type="term" value="F:phosphoribosyl-AMP cyclohydrolase activity"/>
    <property type="evidence" value="ECO:0007669"/>
    <property type="project" value="UniProtKB-EC"/>
</dbReference>
<dbReference type="PANTHER" id="PTHR42945:SF1">
    <property type="entry name" value="HISTIDINE BIOSYNTHESIS BIFUNCTIONAL PROTEIN HIS7"/>
    <property type="match status" value="1"/>
</dbReference>
<dbReference type="GO" id="GO:0004636">
    <property type="term" value="F:phosphoribosyl-ATP diphosphatase activity"/>
    <property type="evidence" value="ECO:0007669"/>
    <property type="project" value="UniProtKB-ARBA"/>
</dbReference>
<comment type="catalytic activity">
    <reaction evidence="1">
        <text>1-(5-phospho-beta-D-ribosyl)-5'-AMP + H2O = 1-(5-phospho-beta-D-ribosyl)-5-[(5-phospho-beta-D-ribosylamino)methylideneamino]imidazole-4-carboxamide</text>
        <dbReference type="Rhea" id="RHEA:20049"/>
        <dbReference type="ChEBI" id="CHEBI:15377"/>
        <dbReference type="ChEBI" id="CHEBI:58435"/>
        <dbReference type="ChEBI" id="CHEBI:59457"/>
        <dbReference type="EC" id="3.5.4.19"/>
    </reaction>
</comment>
<proteinExistence type="inferred from homology"/>
<dbReference type="PANTHER" id="PTHR42945">
    <property type="entry name" value="HISTIDINE BIOSYNTHESIS BIFUNCTIONAL PROTEIN"/>
    <property type="match status" value="1"/>
</dbReference>
<dbReference type="UniPathway" id="UPA00031">
    <property type="reaction ID" value="UER00008"/>
</dbReference>
<dbReference type="GO" id="GO:0000105">
    <property type="term" value="P:L-histidine biosynthetic process"/>
    <property type="evidence" value="ECO:0007669"/>
    <property type="project" value="UniProtKB-UniPathway"/>
</dbReference>
<dbReference type="EMBL" id="FPHJ01000058">
    <property type="protein sequence ID" value="SFV67705.1"/>
    <property type="molecule type" value="Genomic_DNA"/>
</dbReference>
<dbReference type="Pfam" id="PF01502">
    <property type="entry name" value="PRA-CH"/>
    <property type="match status" value="1"/>
</dbReference>
<evidence type="ECO:0000256" key="3">
    <source>
        <dbReference type="ARBA" id="ARBA00012721"/>
    </source>
</evidence>
<evidence type="ECO:0000256" key="7">
    <source>
        <dbReference type="ARBA" id="ARBA00022801"/>
    </source>
</evidence>
<sequence length="126" mass="14712">MPLLEKIKFDDKGLIPVIAQDVKTNEILMFAWMNKEALELSLKNNQAVYYSRSRQKLWFKGEESGYNQTIKEFYLDCDRDVLLIKIEQKGGISCHTGRKSCFFQKIEKNKITITQNVLKKPTDIYG</sequence>
<accession>A0A1W1CPN6</accession>
<keyword evidence="8" id="KW-0368">Histidine biosynthesis</keyword>